<evidence type="ECO:0000256" key="1">
    <source>
        <dbReference type="ARBA" id="ARBA00000971"/>
    </source>
</evidence>
<dbReference type="FunFam" id="3.10.50.40:FF:000025">
    <property type="entry name" value="Peptidylprolyl isomerase"/>
    <property type="match status" value="1"/>
</dbReference>
<evidence type="ECO:0000256" key="5">
    <source>
        <dbReference type="PROSITE-ProRule" id="PRU00277"/>
    </source>
</evidence>
<organism evidence="7 8">
    <name type="scientific">Petromyzon marinus</name>
    <name type="common">Sea lamprey</name>
    <dbReference type="NCBI Taxonomy" id="7757"/>
    <lineage>
        <taxon>Eukaryota</taxon>
        <taxon>Metazoa</taxon>
        <taxon>Chordata</taxon>
        <taxon>Craniata</taxon>
        <taxon>Vertebrata</taxon>
        <taxon>Cyclostomata</taxon>
        <taxon>Hyperoartia</taxon>
        <taxon>Petromyzontiformes</taxon>
        <taxon>Petromyzontidae</taxon>
        <taxon>Petromyzon</taxon>
    </lineage>
</organism>
<reference evidence="8" key="1">
    <citation type="submission" date="2025-08" db="UniProtKB">
        <authorList>
            <consortium name="RefSeq"/>
        </authorList>
    </citation>
    <scope>IDENTIFICATION</scope>
    <source>
        <tissue evidence="8">Sperm</tissue>
    </source>
</reference>
<proteinExistence type="predicted"/>
<dbReference type="Pfam" id="PF00254">
    <property type="entry name" value="FKBP_C"/>
    <property type="match status" value="1"/>
</dbReference>
<keyword evidence="7" id="KW-1185">Reference proteome</keyword>
<gene>
    <name evidence="8" type="primary">LOC116941761</name>
</gene>
<evidence type="ECO:0000256" key="3">
    <source>
        <dbReference type="ARBA" id="ARBA00023110"/>
    </source>
</evidence>
<comment type="catalytic activity">
    <reaction evidence="1 5">
        <text>[protein]-peptidylproline (omega=180) = [protein]-peptidylproline (omega=0)</text>
        <dbReference type="Rhea" id="RHEA:16237"/>
        <dbReference type="Rhea" id="RHEA-COMP:10747"/>
        <dbReference type="Rhea" id="RHEA-COMP:10748"/>
        <dbReference type="ChEBI" id="CHEBI:83833"/>
        <dbReference type="ChEBI" id="CHEBI:83834"/>
        <dbReference type="EC" id="5.2.1.8"/>
    </reaction>
</comment>
<dbReference type="AlphaFoldDB" id="A0AAJ7T270"/>
<evidence type="ECO:0000313" key="8">
    <source>
        <dbReference type="RefSeq" id="XP_032809025.1"/>
    </source>
</evidence>
<evidence type="ECO:0000259" key="6">
    <source>
        <dbReference type="PROSITE" id="PS50059"/>
    </source>
</evidence>
<evidence type="ECO:0000256" key="2">
    <source>
        <dbReference type="ARBA" id="ARBA00013194"/>
    </source>
</evidence>
<dbReference type="EC" id="5.2.1.8" evidence="2 5"/>
<dbReference type="GO" id="GO:0003755">
    <property type="term" value="F:peptidyl-prolyl cis-trans isomerase activity"/>
    <property type="evidence" value="ECO:0007669"/>
    <property type="project" value="UniProtKB-KW"/>
</dbReference>
<dbReference type="PANTHER" id="PTHR10516">
    <property type="entry name" value="PEPTIDYL-PROLYL CIS-TRANS ISOMERASE"/>
    <property type="match status" value="1"/>
</dbReference>
<sequence length="102" mass="11380">FLTPSAGCTFPKKGQQCVVHYTGTFRNGKKFDSSRDRKKPFRFTLGKQQVIKGWEEGVGQMSLGMRARITCTPDMAYGETGHPGVIPPNTTLIFDVELLQLE</sequence>
<dbReference type="PANTHER" id="PTHR10516:SF455">
    <property type="entry name" value="PEPTIDYLPROLYL ISOMERASE"/>
    <property type="match status" value="1"/>
</dbReference>
<feature type="domain" description="PPIase FKBP-type" evidence="6">
    <location>
        <begin position="14"/>
        <end position="102"/>
    </location>
</feature>
<dbReference type="KEGG" id="pmrn:116941761"/>
<dbReference type="Proteomes" id="UP001318040">
    <property type="component" value="Chromosome 12"/>
</dbReference>
<dbReference type="PROSITE" id="PS50059">
    <property type="entry name" value="FKBP_PPIASE"/>
    <property type="match status" value="1"/>
</dbReference>
<evidence type="ECO:0000313" key="7">
    <source>
        <dbReference type="Proteomes" id="UP001318040"/>
    </source>
</evidence>
<dbReference type="InterPro" id="IPR050689">
    <property type="entry name" value="FKBP-type_PPIase"/>
</dbReference>
<keyword evidence="4 5" id="KW-0413">Isomerase</keyword>
<dbReference type="InterPro" id="IPR046357">
    <property type="entry name" value="PPIase_dom_sf"/>
</dbReference>
<dbReference type="InterPro" id="IPR001179">
    <property type="entry name" value="PPIase_FKBP_dom"/>
</dbReference>
<dbReference type="Gene3D" id="3.10.50.40">
    <property type="match status" value="1"/>
</dbReference>
<dbReference type="GO" id="GO:0033017">
    <property type="term" value="C:sarcoplasmic reticulum membrane"/>
    <property type="evidence" value="ECO:0007669"/>
    <property type="project" value="TreeGrafter"/>
</dbReference>
<dbReference type="RefSeq" id="XP_032809025.1">
    <property type="nucleotide sequence ID" value="XM_032953134.1"/>
</dbReference>
<keyword evidence="3 5" id="KW-0697">Rotamase</keyword>
<protein>
    <recommendedName>
        <fullName evidence="2 5">peptidylprolyl isomerase</fullName>
        <ecNumber evidence="2 5">5.2.1.8</ecNumber>
    </recommendedName>
</protein>
<dbReference type="SUPFAM" id="SSF54534">
    <property type="entry name" value="FKBP-like"/>
    <property type="match status" value="1"/>
</dbReference>
<evidence type="ECO:0000256" key="4">
    <source>
        <dbReference type="ARBA" id="ARBA00023235"/>
    </source>
</evidence>
<name>A0AAJ7T270_PETMA</name>
<feature type="non-terminal residue" evidence="8">
    <location>
        <position position="1"/>
    </location>
</feature>
<accession>A0AAJ7T270</accession>